<sequence length="655" mass="74709">MYRYGRGIRFLSFTSMVNKTKWDPIESLELNHPTLVLLEKCSSRDHFRQILGQMMRIGLIGETFPMSRLISYSAVSHPENLDMSILLFTYFTPHPNLFIYKTMISALSFSFKQAYVVYQSMLRSSIWPEKQTLLYLLKAAKHVSAAKQVHCHAVVMGLVSYDYFLNSLLKMYMNNGKMDLACKVFSCRSSSDVASFNIMIVGHVKKGNSLEAIKMFREMVDSGLEPDEFTISGLLVCCGHLADVRLGRSVHAWMERRKHISSSNLVLGNALLHMYVKCKEIELGRRTFDALRVKDIISWNTMFEGFVKVGDLESARSLFNHMPCRDLVSWNSLICSYAQNDDLMMMTKVFKDMVAENVMPDTVTMTILVAVAAEVGELNQGRWIHGMVVRMGMKINAFLGSALINLYWKCGSIEKAFVVFRDITEKDVTVWTTMITGFAFHGYGRKALELFSEMQEEEMPNKVTILAVLTACVHCRLVDEGLELFSSMKENYGIEPGIEHYGCLVDLLGRSGRSTEAKYVIDKMPMKPSRSIWGAMLSNCRAHGNVEMAEIAWRELLKLEPEKEGGYVLLSNIYAANNKWNFSDKIREVMESRGVKKTAGCSSIVVDGVLHDFVAADKRHPRWLNMQSIIYFLNSEMRLHPDFPEDFWVPFMETC</sequence>
<dbReference type="PANTHER" id="PTHR47926:SF492">
    <property type="entry name" value="DYW DOMAIN-CONTAINING PROTEIN"/>
    <property type="match status" value="1"/>
</dbReference>
<dbReference type="Gene3D" id="1.25.40.10">
    <property type="entry name" value="Tetratricopeptide repeat domain"/>
    <property type="match status" value="4"/>
</dbReference>
<dbReference type="Pfam" id="PF13041">
    <property type="entry name" value="PPR_2"/>
    <property type="match status" value="3"/>
</dbReference>
<evidence type="ECO:0000313" key="4">
    <source>
        <dbReference type="EMBL" id="KAK3200657.1"/>
    </source>
</evidence>
<evidence type="ECO:0000256" key="2">
    <source>
        <dbReference type="ARBA" id="ARBA00061659"/>
    </source>
</evidence>
<gene>
    <name evidence="4" type="ORF">Dsin_024072</name>
</gene>
<keyword evidence="1" id="KW-0677">Repeat</keyword>
<dbReference type="PANTHER" id="PTHR47926">
    <property type="entry name" value="PENTATRICOPEPTIDE REPEAT-CONTAINING PROTEIN"/>
    <property type="match status" value="1"/>
</dbReference>
<dbReference type="Pfam" id="PF01535">
    <property type="entry name" value="PPR"/>
    <property type="match status" value="3"/>
</dbReference>
<evidence type="ECO:0000256" key="1">
    <source>
        <dbReference type="ARBA" id="ARBA00022737"/>
    </source>
</evidence>
<reference evidence="4" key="1">
    <citation type="journal article" date="2023" name="Plant J.">
        <title>Genome sequences and population genomics provide insights into the demographic history, inbreeding, and mutation load of two 'living fossil' tree species of Dipteronia.</title>
        <authorList>
            <person name="Feng Y."/>
            <person name="Comes H.P."/>
            <person name="Chen J."/>
            <person name="Zhu S."/>
            <person name="Lu R."/>
            <person name="Zhang X."/>
            <person name="Li P."/>
            <person name="Qiu J."/>
            <person name="Olsen K.M."/>
            <person name="Qiu Y."/>
        </authorList>
    </citation>
    <scope>NUCLEOTIDE SEQUENCE</scope>
    <source>
        <strain evidence="4">NBL</strain>
    </source>
</reference>
<protein>
    <submittedName>
        <fullName evidence="4">Uncharacterized protein</fullName>
    </submittedName>
</protein>
<keyword evidence="5" id="KW-1185">Reference proteome</keyword>
<accession>A0AAE0A5B0</accession>
<dbReference type="FunFam" id="1.25.40.10:FF:000280">
    <property type="entry name" value="Pentatricopeptide repeat-containing protein"/>
    <property type="match status" value="1"/>
</dbReference>
<proteinExistence type="inferred from homology"/>
<dbReference type="InterPro" id="IPR046848">
    <property type="entry name" value="E_motif"/>
</dbReference>
<name>A0AAE0A5B0_9ROSI</name>
<feature type="repeat" description="PPR" evidence="3">
    <location>
        <begin position="192"/>
        <end position="226"/>
    </location>
</feature>
<dbReference type="EMBL" id="JANJYJ010000007">
    <property type="protein sequence ID" value="KAK3200657.1"/>
    <property type="molecule type" value="Genomic_DNA"/>
</dbReference>
<dbReference type="InterPro" id="IPR002885">
    <property type="entry name" value="PPR_rpt"/>
</dbReference>
<dbReference type="Pfam" id="PF20431">
    <property type="entry name" value="E_motif"/>
    <property type="match status" value="1"/>
</dbReference>
<evidence type="ECO:0000313" key="5">
    <source>
        <dbReference type="Proteomes" id="UP001281410"/>
    </source>
</evidence>
<feature type="repeat" description="PPR" evidence="3">
    <location>
        <begin position="427"/>
        <end position="461"/>
    </location>
</feature>
<dbReference type="Proteomes" id="UP001281410">
    <property type="component" value="Unassembled WGS sequence"/>
</dbReference>
<dbReference type="GO" id="GO:0003723">
    <property type="term" value="F:RNA binding"/>
    <property type="evidence" value="ECO:0007669"/>
    <property type="project" value="InterPro"/>
</dbReference>
<comment type="caution">
    <text evidence="4">The sequence shown here is derived from an EMBL/GenBank/DDBJ whole genome shotgun (WGS) entry which is preliminary data.</text>
</comment>
<dbReference type="InterPro" id="IPR046960">
    <property type="entry name" value="PPR_At4g14850-like_plant"/>
</dbReference>
<dbReference type="GO" id="GO:0009451">
    <property type="term" value="P:RNA modification"/>
    <property type="evidence" value="ECO:0007669"/>
    <property type="project" value="InterPro"/>
</dbReference>
<dbReference type="FunFam" id="1.25.40.10:FF:000031">
    <property type="entry name" value="Pentatricopeptide repeat-containing protein mitochondrial"/>
    <property type="match status" value="1"/>
</dbReference>
<organism evidence="4 5">
    <name type="scientific">Dipteronia sinensis</name>
    <dbReference type="NCBI Taxonomy" id="43782"/>
    <lineage>
        <taxon>Eukaryota</taxon>
        <taxon>Viridiplantae</taxon>
        <taxon>Streptophyta</taxon>
        <taxon>Embryophyta</taxon>
        <taxon>Tracheophyta</taxon>
        <taxon>Spermatophyta</taxon>
        <taxon>Magnoliopsida</taxon>
        <taxon>eudicotyledons</taxon>
        <taxon>Gunneridae</taxon>
        <taxon>Pentapetalae</taxon>
        <taxon>rosids</taxon>
        <taxon>malvids</taxon>
        <taxon>Sapindales</taxon>
        <taxon>Sapindaceae</taxon>
        <taxon>Hippocastanoideae</taxon>
        <taxon>Acereae</taxon>
        <taxon>Dipteronia</taxon>
    </lineage>
</organism>
<dbReference type="InterPro" id="IPR011990">
    <property type="entry name" value="TPR-like_helical_dom_sf"/>
</dbReference>
<evidence type="ECO:0000256" key="3">
    <source>
        <dbReference type="PROSITE-ProRule" id="PRU00708"/>
    </source>
</evidence>
<dbReference type="AlphaFoldDB" id="A0AAE0A5B0"/>
<feature type="repeat" description="PPR" evidence="3">
    <location>
        <begin position="295"/>
        <end position="329"/>
    </location>
</feature>
<dbReference type="PROSITE" id="PS51375">
    <property type="entry name" value="PPR"/>
    <property type="match status" value="3"/>
</dbReference>
<comment type="similarity">
    <text evidence="2">Belongs to the PPR family. PCMP-E subfamily.</text>
</comment>
<dbReference type="NCBIfam" id="TIGR00756">
    <property type="entry name" value="PPR"/>
    <property type="match status" value="5"/>
</dbReference>